<accession>A0A0J6FKA9</accession>
<dbReference type="VEuPathDB" id="FungiDB:CPAG_06173"/>
<reference evidence="1 2" key="1">
    <citation type="submission" date="2007-06" db="EMBL/GenBank/DDBJ databases">
        <title>The Genome Sequence of Coccidioides posadasii RMSCC_3488.</title>
        <authorList>
            <consortium name="Coccidioides Genome Resources Consortium"/>
            <consortium name="The Broad Institute Genome Sequencing Platform"/>
            <person name="Henn M.R."/>
            <person name="Sykes S."/>
            <person name="Young S."/>
            <person name="Jaffe D."/>
            <person name="Berlin A."/>
            <person name="Alvarez P."/>
            <person name="Butler J."/>
            <person name="Gnerre S."/>
            <person name="Grabherr M."/>
            <person name="Mauceli E."/>
            <person name="Brockman W."/>
            <person name="Kodira C."/>
            <person name="Alvarado L."/>
            <person name="Zeng Q."/>
            <person name="Crawford M."/>
            <person name="Antoine C."/>
            <person name="Devon K."/>
            <person name="Galgiani J."/>
            <person name="Orsborn K."/>
            <person name="Lewis M.L."/>
            <person name="Nusbaum C."/>
            <person name="Galagan J."/>
            <person name="Birren B."/>
        </authorList>
    </citation>
    <scope>NUCLEOTIDE SEQUENCE [LARGE SCALE GENOMIC DNA]</scope>
    <source>
        <strain evidence="1 2">RMSCC 3488</strain>
    </source>
</reference>
<reference evidence="2" key="3">
    <citation type="journal article" date="2010" name="Genome Res.">
        <title>Population genomic sequencing of Coccidioides fungi reveals recent hybridization and transposon control.</title>
        <authorList>
            <person name="Neafsey D.E."/>
            <person name="Barker B.M."/>
            <person name="Sharpton T.J."/>
            <person name="Stajich J.E."/>
            <person name="Park D.J."/>
            <person name="Whiston E."/>
            <person name="Hung C.-Y."/>
            <person name="McMahan C."/>
            <person name="White J."/>
            <person name="Sykes S."/>
            <person name="Heiman D."/>
            <person name="Young S."/>
            <person name="Zeng Q."/>
            <person name="Abouelleil A."/>
            <person name="Aftuck L."/>
            <person name="Bessette D."/>
            <person name="Brown A."/>
            <person name="FitzGerald M."/>
            <person name="Lui A."/>
            <person name="Macdonald J.P."/>
            <person name="Priest M."/>
            <person name="Orbach M.J."/>
            <person name="Galgiani J.N."/>
            <person name="Kirkland T.N."/>
            <person name="Cole G.T."/>
            <person name="Birren B.W."/>
            <person name="Henn M.R."/>
            <person name="Taylor J.W."/>
            <person name="Rounsley S.D."/>
        </authorList>
    </citation>
    <scope>NUCLEOTIDE SEQUENCE [LARGE SCALE GENOMIC DNA]</scope>
    <source>
        <strain evidence="2">RMSCC 3488</strain>
    </source>
</reference>
<sequence length="277" mass="31187">MHATEYSKAINDAPCGDGCGPVVHSEARCRTLANPACPTLRTSHQRLGASSIQSVEFANCQAFGEMSRGCCQTGFAQLKARPRDDRVTAHGKPAQFSFHARFISLKDNGRSDEQQYPRQATWGKISTPGYYPKLHGWPDLVMEFSFAAGNDHFQRKFEGLLEPGYRRDIDKAYPAILFWYGTDLSTHIEEKVENFVSKMKCNVVVMSWNIGSLQDSGKMIDRRDLLYGKRPVAMGSDWTSDNRSLLAPSRQHRDDAELNTLVTWRNEQVAEFAVMAN</sequence>
<gene>
    <name evidence="1" type="ORF">CPAG_06173</name>
</gene>
<organism evidence="1 2">
    <name type="scientific">Coccidioides posadasii RMSCC 3488</name>
    <dbReference type="NCBI Taxonomy" id="454284"/>
    <lineage>
        <taxon>Eukaryota</taxon>
        <taxon>Fungi</taxon>
        <taxon>Dikarya</taxon>
        <taxon>Ascomycota</taxon>
        <taxon>Pezizomycotina</taxon>
        <taxon>Eurotiomycetes</taxon>
        <taxon>Eurotiomycetidae</taxon>
        <taxon>Onygenales</taxon>
        <taxon>Onygenaceae</taxon>
        <taxon>Coccidioides</taxon>
    </lineage>
</organism>
<dbReference type="AlphaFoldDB" id="A0A0J6FKA9"/>
<evidence type="ECO:0000313" key="1">
    <source>
        <dbReference type="EMBL" id="KMM69860.1"/>
    </source>
</evidence>
<dbReference type="Proteomes" id="UP000054567">
    <property type="component" value="Unassembled WGS sequence"/>
</dbReference>
<proteinExistence type="predicted"/>
<name>A0A0J6FKA9_COCPO</name>
<protein>
    <submittedName>
        <fullName evidence="1">Uncharacterized protein</fullName>
    </submittedName>
</protein>
<dbReference type="EMBL" id="DS268112">
    <property type="protein sequence ID" value="KMM69860.1"/>
    <property type="molecule type" value="Genomic_DNA"/>
</dbReference>
<evidence type="ECO:0000313" key="2">
    <source>
        <dbReference type="Proteomes" id="UP000054567"/>
    </source>
</evidence>
<reference evidence="2" key="2">
    <citation type="journal article" date="2009" name="Genome Res.">
        <title>Comparative genomic analyses of the human fungal pathogens Coccidioides and their relatives.</title>
        <authorList>
            <person name="Sharpton T.J."/>
            <person name="Stajich J.E."/>
            <person name="Rounsley S.D."/>
            <person name="Gardner M.J."/>
            <person name="Wortman J.R."/>
            <person name="Jordar V.S."/>
            <person name="Maiti R."/>
            <person name="Kodira C.D."/>
            <person name="Neafsey D.E."/>
            <person name="Zeng Q."/>
            <person name="Hung C.-Y."/>
            <person name="McMahan C."/>
            <person name="Muszewska A."/>
            <person name="Grynberg M."/>
            <person name="Mandel M.A."/>
            <person name="Kellner E.M."/>
            <person name="Barker B.M."/>
            <person name="Galgiani J.N."/>
            <person name="Orbach M.J."/>
            <person name="Kirkland T.N."/>
            <person name="Cole G.T."/>
            <person name="Henn M.R."/>
            <person name="Birren B.W."/>
            <person name="Taylor J.W."/>
        </authorList>
    </citation>
    <scope>NUCLEOTIDE SEQUENCE [LARGE SCALE GENOMIC DNA]</scope>
    <source>
        <strain evidence="2">RMSCC 3488</strain>
    </source>
</reference>